<dbReference type="RefSeq" id="WP_395811041.1">
    <property type="nucleotide sequence ID" value="NZ_CP043494.1"/>
</dbReference>
<gene>
    <name evidence="3" type="ORF">F0U60_48630</name>
</gene>
<feature type="signal peptide" evidence="2">
    <location>
        <begin position="1"/>
        <end position="28"/>
    </location>
</feature>
<proteinExistence type="predicted"/>
<organism evidence="3 4">
    <name type="scientific">Archangium minus</name>
    <dbReference type="NCBI Taxonomy" id="83450"/>
    <lineage>
        <taxon>Bacteria</taxon>
        <taxon>Pseudomonadati</taxon>
        <taxon>Myxococcota</taxon>
        <taxon>Myxococcia</taxon>
        <taxon>Myxococcales</taxon>
        <taxon>Cystobacterineae</taxon>
        <taxon>Archangiaceae</taxon>
        <taxon>Archangium</taxon>
    </lineage>
</organism>
<feature type="compositionally biased region" description="Low complexity" evidence="1">
    <location>
        <begin position="241"/>
        <end position="260"/>
    </location>
</feature>
<keyword evidence="4" id="KW-1185">Reference proteome</keyword>
<evidence type="ECO:0000313" key="4">
    <source>
        <dbReference type="Proteomes" id="UP001611383"/>
    </source>
</evidence>
<dbReference type="EMBL" id="CP043494">
    <property type="protein sequence ID" value="WNG51128.1"/>
    <property type="molecule type" value="Genomic_DNA"/>
</dbReference>
<dbReference type="Gene3D" id="3.20.20.80">
    <property type="entry name" value="Glycosidases"/>
    <property type="match status" value="1"/>
</dbReference>
<name>A0ABY9X6V5_9BACT</name>
<protein>
    <recommendedName>
        <fullName evidence="5">Glycoside hydrolase family 42 N-terminal domain-containing protein</fullName>
    </recommendedName>
</protein>
<evidence type="ECO:0000256" key="2">
    <source>
        <dbReference type="SAM" id="SignalP"/>
    </source>
</evidence>
<evidence type="ECO:0000313" key="3">
    <source>
        <dbReference type="EMBL" id="WNG51128.1"/>
    </source>
</evidence>
<dbReference type="SUPFAM" id="SSF51445">
    <property type="entry name" value="(Trans)glycosidases"/>
    <property type="match status" value="1"/>
</dbReference>
<feature type="region of interest" description="Disordered" evidence="1">
    <location>
        <begin position="241"/>
        <end position="263"/>
    </location>
</feature>
<feature type="chain" id="PRO_5046762978" description="Glycoside hydrolase family 42 N-terminal domain-containing protein" evidence="2">
    <location>
        <begin position="29"/>
        <end position="711"/>
    </location>
</feature>
<evidence type="ECO:0000256" key="1">
    <source>
        <dbReference type="SAM" id="MobiDB-lite"/>
    </source>
</evidence>
<reference evidence="3 4" key="1">
    <citation type="submission" date="2019-08" db="EMBL/GenBank/DDBJ databases">
        <title>Archangium and Cystobacter genomes.</title>
        <authorList>
            <person name="Chen I.-C.K."/>
            <person name="Wielgoss S."/>
        </authorList>
    </citation>
    <scope>NUCLEOTIDE SEQUENCE [LARGE SCALE GENOMIC DNA]</scope>
    <source>
        <strain evidence="3 4">Cbm 6</strain>
    </source>
</reference>
<sequence length="711" mass="78979">MKPTRISSLMQAVWACALLVWSVTPAQAATALVTHGRYQYGYAFDTAYRTEEQRRLLEKLPIAGSPIEFEQGALTDGDATTGGRVAWTGKSGAPTRVTVVFDLLQDLPLDRVEVVAQGPNSYWSVQEMELHDREAGSDVFRSAGQQFWQSGKTVVFSLGGRKARFLRLQLKRAHSFVHLPLSEVRIHTTGAVSTSGGTPADLTPELTREAQLVDRYGQFLYEEWPGKISSDAQLVADAAAEAQRLAQPPASTSPSGTIGSPPAPRYASTGFFRLEKINQRWWLITPEGDPFFVIGIDGAKFLDGGYATPVHNSEGSRRKAFKELPDPTQFSGAYTTLDGKRYVNFVTANLQRKYGADYNAQWARMMDKRLRAWGFNTHAKWTRDDRIAFPFISVLRPSSSETRSILWAPDPFDPGWELAVENGVKGNLATLRDNPRVIGHTFENERGWDRSVVEAALKLGSGSAAKKAFIDFMLARNGGQTAVVARKLGLPETTTVDGLVAKPVTHYSQLGSDISDFLRLASRRYHEVVRRVLKRLDPNHLYLGGSLVPTWRNSPEWIEGSVEFVDALSFDVYQKDPSWISQYLSHDKPILLLEFSFSVVGRGLTAHSLASAVPHQRSRGLHYRYFVEQLASKPQFIGFGFFLLYDQAVTHRSLPDGEKFNMGLINQADQPYEEMLEEVKKTHQRLYDIHRGVLAPVGAEILSGGSAAGAP</sequence>
<evidence type="ECO:0008006" key="5">
    <source>
        <dbReference type="Google" id="ProtNLM"/>
    </source>
</evidence>
<dbReference type="Proteomes" id="UP001611383">
    <property type="component" value="Chromosome"/>
</dbReference>
<accession>A0ABY9X6V5</accession>
<dbReference type="InterPro" id="IPR017853">
    <property type="entry name" value="GH"/>
</dbReference>
<keyword evidence="2" id="KW-0732">Signal</keyword>